<dbReference type="OrthoDB" id="9761532at2"/>
<sequence>MTTPLDADHRASDDAIRRAVDADLPRTIARLADLVRIPSVSWDAFDRAHVRASAEAVAELARATGVFERVEVLDAVDDEGRQGQPAVVAVRSAPAGAPRVLLYAHHDVQPPGSDADWDTPPYEPTVVGDRLHGRGASDDKAGVMTHVAAVEAVRAALGDDFPLGIALFVEGEEENGSRSFRPFLEAHGAHLDADVIVVADSDNPSVDVPGLTVSLRGNVTCTVTVRTLAHASHSGMFGGAAPDAMLATIRLLDTLWDEDGAVAVAGLTSRPGGAGGDLEDLRRDAGLLDGVRPIGRGELNDRLWNEPAITITGIDAPSLANASNTLVPVVSVRLSARIAPGQRAEDAAEHIRRHLEEHAPFGASVEISGVDAGNPFLVDVDAPAVTAMRDAMHEGWGTEAALTGIGGSIPFIADLVERFPDAQILVTGVEDPATRAHSPNESQHLGVLRRAILTEAVFLARLAAGGGNVSTSREGYPGDGGAPAEGPHPDTAEEQA</sequence>
<evidence type="ECO:0000256" key="1">
    <source>
        <dbReference type="ARBA" id="ARBA00022670"/>
    </source>
</evidence>
<dbReference type="RefSeq" id="WP_158039617.1">
    <property type="nucleotide sequence ID" value="NZ_JACCFV010000001.1"/>
</dbReference>
<dbReference type="EMBL" id="WBJZ01000004">
    <property type="protein sequence ID" value="KAB1660121.1"/>
    <property type="molecule type" value="Genomic_DNA"/>
</dbReference>
<name>A0A7J5C261_9MICO</name>
<proteinExistence type="predicted"/>
<evidence type="ECO:0000256" key="2">
    <source>
        <dbReference type="ARBA" id="ARBA00022723"/>
    </source>
</evidence>
<organism evidence="6 7">
    <name type="scientific">Pseudoclavibacter chungangensis</name>
    <dbReference type="NCBI Taxonomy" id="587635"/>
    <lineage>
        <taxon>Bacteria</taxon>
        <taxon>Bacillati</taxon>
        <taxon>Actinomycetota</taxon>
        <taxon>Actinomycetes</taxon>
        <taxon>Micrococcales</taxon>
        <taxon>Microbacteriaceae</taxon>
        <taxon>Pseudoclavibacter</taxon>
    </lineage>
</organism>
<dbReference type="Proteomes" id="UP000467240">
    <property type="component" value="Unassembled WGS sequence"/>
</dbReference>
<dbReference type="GO" id="GO:0046872">
    <property type="term" value="F:metal ion binding"/>
    <property type="evidence" value="ECO:0007669"/>
    <property type="project" value="UniProtKB-KW"/>
</dbReference>
<gene>
    <name evidence="6" type="ORF">F8O01_04135</name>
</gene>
<evidence type="ECO:0000313" key="7">
    <source>
        <dbReference type="Proteomes" id="UP000467240"/>
    </source>
</evidence>
<feature type="region of interest" description="Disordered" evidence="4">
    <location>
        <begin position="468"/>
        <end position="496"/>
    </location>
</feature>
<dbReference type="Gene3D" id="3.40.630.10">
    <property type="entry name" value="Zn peptidases"/>
    <property type="match status" value="1"/>
</dbReference>
<feature type="domain" description="Peptidase M20 dimerisation" evidence="5">
    <location>
        <begin position="214"/>
        <end position="360"/>
    </location>
</feature>
<keyword evidence="2" id="KW-0479">Metal-binding</keyword>
<dbReference type="GO" id="GO:0006508">
    <property type="term" value="P:proteolysis"/>
    <property type="evidence" value="ECO:0007669"/>
    <property type="project" value="UniProtKB-KW"/>
</dbReference>
<protein>
    <submittedName>
        <fullName evidence="6">Dipeptidase</fullName>
    </submittedName>
</protein>
<dbReference type="SUPFAM" id="SSF53187">
    <property type="entry name" value="Zn-dependent exopeptidases"/>
    <property type="match status" value="1"/>
</dbReference>
<keyword evidence="3" id="KW-0378">Hydrolase</keyword>
<keyword evidence="1" id="KW-0645">Protease</keyword>
<dbReference type="AlphaFoldDB" id="A0A7J5C261"/>
<comment type="caution">
    <text evidence="6">The sequence shown here is derived from an EMBL/GenBank/DDBJ whole genome shotgun (WGS) entry which is preliminary data.</text>
</comment>
<dbReference type="InterPro" id="IPR002933">
    <property type="entry name" value="Peptidase_M20"/>
</dbReference>
<dbReference type="GO" id="GO:0008233">
    <property type="term" value="F:peptidase activity"/>
    <property type="evidence" value="ECO:0007669"/>
    <property type="project" value="UniProtKB-KW"/>
</dbReference>
<evidence type="ECO:0000313" key="6">
    <source>
        <dbReference type="EMBL" id="KAB1660121.1"/>
    </source>
</evidence>
<dbReference type="Pfam" id="PF01546">
    <property type="entry name" value="Peptidase_M20"/>
    <property type="match status" value="1"/>
</dbReference>
<dbReference type="InterPro" id="IPR011650">
    <property type="entry name" value="Peptidase_M20_dimer"/>
</dbReference>
<dbReference type="PANTHER" id="PTHR43270:SF12">
    <property type="entry name" value="SUCCINYL-DIAMINOPIMELATE DESUCCINYLASE"/>
    <property type="match status" value="1"/>
</dbReference>
<evidence type="ECO:0000256" key="3">
    <source>
        <dbReference type="ARBA" id="ARBA00022801"/>
    </source>
</evidence>
<reference evidence="6 7" key="1">
    <citation type="submission" date="2019-09" db="EMBL/GenBank/DDBJ databases">
        <title>Phylogeny of genus Pseudoclavibacter and closely related genus.</title>
        <authorList>
            <person name="Li Y."/>
        </authorList>
    </citation>
    <scope>NUCLEOTIDE SEQUENCE [LARGE SCALE GENOMIC DNA]</scope>
    <source>
        <strain evidence="6 7">DSM 23821</strain>
    </source>
</reference>
<feature type="compositionally biased region" description="Basic and acidic residues" evidence="4">
    <location>
        <begin position="487"/>
        <end position="496"/>
    </location>
</feature>
<keyword evidence="7" id="KW-1185">Reference proteome</keyword>
<dbReference type="Gene3D" id="3.30.70.360">
    <property type="match status" value="1"/>
</dbReference>
<evidence type="ECO:0000259" key="5">
    <source>
        <dbReference type="Pfam" id="PF07687"/>
    </source>
</evidence>
<dbReference type="NCBIfam" id="NF005914">
    <property type="entry name" value="PRK07907.1"/>
    <property type="match status" value="1"/>
</dbReference>
<dbReference type="Pfam" id="PF07687">
    <property type="entry name" value="M20_dimer"/>
    <property type="match status" value="1"/>
</dbReference>
<evidence type="ECO:0000256" key="4">
    <source>
        <dbReference type="SAM" id="MobiDB-lite"/>
    </source>
</evidence>
<dbReference type="InterPro" id="IPR051458">
    <property type="entry name" value="Cyt/Met_Dipeptidase"/>
</dbReference>
<dbReference type="PANTHER" id="PTHR43270">
    <property type="entry name" value="BETA-ALA-HIS DIPEPTIDASE"/>
    <property type="match status" value="1"/>
</dbReference>
<accession>A0A7J5C261</accession>